<accession>A0AAN1QAZ4</accession>
<evidence type="ECO:0000313" key="2">
    <source>
        <dbReference type="Proteomes" id="UP000267614"/>
    </source>
</evidence>
<dbReference type="Proteomes" id="UP000267614">
    <property type="component" value="Chromosome"/>
</dbReference>
<dbReference type="AlphaFoldDB" id="A0AAN1QAZ4"/>
<reference evidence="1 2" key="1">
    <citation type="submission" date="2018-11" db="EMBL/GenBank/DDBJ databases">
        <title>Complete genome sequence of multidrug-resistant Aeromonas veronii strain MS-18-37.</title>
        <authorList>
            <person name="Abdelhamed H."/>
            <person name="Lawrence M."/>
            <person name="Waldbieser G."/>
        </authorList>
    </citation>
    <scope>NUCLEOTIDE SEQUENCE [LARGE SCALE GENOMIC DNA]</scope>
    <source>
        <strain evidence="1 2">MS-18-37</strain>
    </source>
</reference>
<protein>
    <submittedName>
        <fullName evidence="1">Helix-turn-helix domain-containing protein</fullName>
    </submittedName>
</protein>
<dbReference type="RefSeq" id="WP_033138236.1">
    <property type="nucleotide sequence ID" value="NZ_CP033604.1"/>
</dbReference>
<organism evidence="1 2">
    <name type="scientific">Aeromonas veronii</name>
    <dbReference type="NCBI Taxonomy" id="654"/>
    <lineage>
        <taxon>Bacteria</taxon>
        <taxon>Pseudomonadati</taxon>
        <taxon>Pseudomonadota</taxon>
        <taxon>Gammaproteobacteria</taxon>
        <taxon>Aeromonadales</taxon>
        <taxon>Aeromonadaceae</taxon>
        <taxon>Aeromonas</taxon>
    </lineage>
</organism>
<gene>
    <name evidence="1" type="ORF">EFI48_01685</name>
</gene>
<sequence>MAKNVQVPALIRRCDIEQLLGGIGRTTFYRRRQEWAAQGTPFPESLNWMAKGGALWRRHEVIAFLVERGLMLPEPNNEE</sequence>
<name>A0AAN1QAZ4_AERVE</name>
<proteinExistence type="predicted"/>
<dbReference type="EMBL" id="CP033604">
    <property type="protein sequence ID" value="AYV35657.1"/>
    <property type="molecule type" value="Genomic_DNA"/>
</dbReference>
<evidence type="ECO:0000313" key="1">
    <source>
        <dbReference type="EMBL" id="AYV35657.1"/>
    </source>
</evidence>